<dbReference type="EMBL" id="JBJKBG010000004">
    <property type="protein sequence ID" value="KAL3742678.1"/>
    <property type="molecule type" value="Genomic_DNA"/>
</dbReference>
<evidence type="ECO:0000259" key="3">
    <source>
        <dbReference type="Pfam" id="PF13962"/>
    </source>
</evidence>
<feature type="compositionally biased region" description="Polar residues" evidence="1">
    <location>
        <begin position="8"/>
        <end position="17"/>
    </location>
</feature>
<evidence type="ECO:0000313" key="5">
    <source>
        <dbReference type="Proteomes" id="UP001634007"/>
    </source>
</evidence>
<keyword evidence="2" id="KW-1133">Transmembrane helix</keyword>
<evidence type="ECO:0000313" key="4">
    <source>
        <dbReference type="EMBL" id="KAL3742678.1"/>
    </source>
</evidence>
<dbReference type="AlphaFoldDB" id="A0ABD3KT76"/>
<keyword evidence="2" id="KW-0472">Membrane</keyword>
<evidence type="ECO:0000256" key="2">
    <source>
        <dbReference type="SAM" id="Phobius"/>
    </source>
</evidence>
<protein>
    <recommendedName>
        <fullName evidence="3">PGG domain-containing protein</fullName>
    </recommendedName>
</protein>
<feature type="transmembrane region" description="Helical" evidence="2">
    <location>
        <begin position="139"/>
        <end position="156"/>
    </location>
</feature>
<proteinExistence type="predicted"/>
<dbReference type="Proteomes" id="UP001634007">
    <property type="component" value="Unassembled WGS sequence"/>
</dbReference>
<sequence>MTEAIPSPASSLLTPHSLSVEKKKKLNEDQPAKSKKTPPHNLAENWFRFFQYDPEHDKPGHVRDILLIIATLMATITFQAGLNPPSGIWQDNDNGHSAGRAMYLIRLPFMCYWSPALSPSPLLYLSAIFAVTPHESVRFRYVLIVGSLPMICRCIFQSYGMLNKKEQAATK</sequence>
<comment type="caution">
    <text evidence="4">The sequence shown here is derived from an EMBL/GenBank/DDBJ whole genome shotgun (WGS) entry which is preliminary data.</text>
</comment>
<dbReference type="InterPro" id="IPR026961">
    <property type="entry name" value="PGG_dom"/>
</dbReference>
<gene>
    <name evidence="4" type="ORF">ACJRO7_018059</name>
</gene>
<dbReference type="Pfam" id="PF13962">
    <property type="entry name" value="PGG"/>
    <property type="match status" value="1"/>
</dbReference>
<feature type="region of interest" description="Disordered" evidence="1">
    <location>
        <begin position="1"/>
        <end position="40"/>
    </location>
</feature>
<feature type="domain" description="PGG" evidence="3">
    <location>
        <begin position="62"/>
        <end position="108"/>
    </location>
</feature>
<feature type="transmembrane region" description="Helical" evidence="2">
    <location>
        <begin position="103"/>
        <end position="127"/>
    </location>
</feature>
<keyword evidence="2" id="KW-0812">Transmembrane</keyword>
<keyword evidence="5" id="KW-1185">Reference proteome</keyword>
<accession>A0ABD3KT76</accession>
<organism evidence="4 5">
    <name type="scientific">Eucalyptus globulus</name>
    <name type="common">Tasmanian blue gum</name>
    <dbReference type="NCBI Taxonomy" id="34317"/>
    <lineage>
        <taxon>Eukaryota</taxon>
        <taxon>Viridiplantae</taxon>
        <taxon>Streptophyta</taxon>
        <taxon>Embryophyta</taxon>
        <taxon>Tracheophyta</taxon>
        <taxon>Spermatophyta</taxon>
        <taxon>Magnoliopsida</taxon>
        <taxon>eudicotyledons</taxon>
        <taxon>Gunneridae</taxon>
        <taxon>Pentapetalae</taxon>
        <taxon>rosids</taxon>
        <taxon>malvids</taxon>
        <taxon>Myrtales</taxon>
        <taxon>Myrtaceae</taxon>
        <taxon>Myrtoideae</taxon>
        <taxon>Eucalypteae</taxon>
        <taxon>Eucalyptus</taxon>
    </lineage>
</organism>
<name>A0ABD3KT76_EUCGL</name>
<reference evidence="4 5" key="1">
    <citation type="submission" date="2024-11" db="EMBL/GenBank/DDBJ databases">
        <title>Chromosome-level genome assembly of Eucalyptus globulus Labill. provides insights into its genome evolution.</title>
        <authorList>
            <person name="Li X."/>
        </authorList>
    </citation>
    <scope>NUCLEOTIDE SEQUENCE [LARGE SCALE GENOMIC DNA]</scope>
    <source>
        <strain evidence="4">CL2024</strain>
        <tissue evidence="4">Fresh tender leaves</tissue>
    </source>
</reference>
<evidence type="ECO:0000256" key="1">
    <source>
        <dbReference type="SAM" id="MobiDB-lite"/>
    </source>
</evidence>